<dbReference type="Proteomes" id="UP000001610">
    <property type="component" value="Unassembled WGS sequence"/>
</dbReference>
<dbReference type="KEGG" id="cmt:CCM_00655"/>
<name>G3J586_CORMM</name>
<gene>
    <name evidence="2" type="ORF">CCM_00655</name>
</gene>
<dbReference type="HOGENOM" id="CLU_2183814_0_0_1"/>
<protein>
    <submittedName>
        <fullName evidence="2">Uncharacterized protein</fullName>
    </submittedName>
</protein>
<proteinExistence type="predicted"/>
<reference evidence="2 3" key="1">
    <citation type="journal article" date="2011" name="Genome Biol.">
        <title>Genome sequence of the insect pathogenic fungus Cordyceps militaris, a valued traditional Chinese medicine.</title>
        <authorList>
            <person name="Zheng P."/>
            <person name="Xia Y."/>
            <person name="Xiao G."/>
            <person name="Xiong C."/>
            <person name="Hu X."/>
            <person name="Zhang S."/>
            <person name="Zheng H."/>
            <person name="Huang Y."/>
            <person name="Zhou Y."/>
            <person name="Wang S."/>
            <person name="Zhao G.P."/>
            <person name="Liu X."/>
            <person name="St Leger R.J."/>
            <person name="Wang C."/>
        </authorList>
    </citation>
    <scope>NUCLEOTIDE SEQUENCE [LARGE SCALE GENOMIC DNA]</scope>
    <source>
        <strain evidence="2 3">CM01</strain>
    </source>
</reference>
<dbReference type="AlphaFoldDB" id="G3J586"/>
<dbReference type="RefSeq" id="XP_006665877.1">
    <property type="nucleotide sequence ID" value="XM_006665814.1"/>
</dbReference>
<evidence type="ECO:0000313" key="2">
    <source>
        <dbReference type="EMBL" id="EGX96000.1"/>
    </source>
</evidence>
<evidence type="ECO:0000256" key="1">
    <source>
        <dbReference type="SAM" id="MobiDB-lite"/>
    </source>
</evidence>
<dbReference type="InParanoid" id="G3J586"/>
<dbReference type="VEuPathDB" id="FungiDB:CCM_00655"/>
<dbReference type="EMBL" id="JH126399">
    <property type="protein sequence ID" value="EGX96000.1"/>
    <property type="molecule type" value="Genomic_DNA"/>
</dbReference>
<dbReference type="GeneID" id="18162689"/>
<keyword evidence="3" id="KW-1185">Reference proteome</keyword>
<accession>G3J586</accession>
<sequence length="109" mass="12312">MSNQSPWYPCTSFRRRPRQNPQNLRLRRLRSWRATPPDTSVSAPALDVLPCSKCRNAFAPPRNPVAPATHSCLVMALPRSNDGDIRGRPRLRSPLRMPCWLAIVPARTG</sequence>
<feature type="region of interest" description="Disordered" evidence="1">
    <location>
        <begin position="1"/>
        <end position="25"/>
    </location>
</feature>
<evidence type="ECO:0000313" key="3">
    <source>
        <dbReference type="Proteomes" id="UP000001610"/>
    </source>
</evidence>
<organism evidence="2 3">
    <name type="scientific">Cordyceps militaris (strain CM01)</name>
    <name type="common">Caterpillar fungus</name>
    <dbReference type="NCBI Taxonomy" id="983644"/>
    <lineage>
        <taxon>Eukaryota</taxon>
        <taxon>Fungi</taxon>
        <taxon>Dikarya</taxon>
        <taxon>Ascomycota</taxon>
        <taxon>Pezizomycotina</taxon>
        <taxon>Sordariomycetes</taxon>
        <taxon>Hypocreomycetidae</taxon>
        <taxon>Hypocreales</taxon>
        <taxon>Cordycipitaceae</taxon>
        <taxon>Cordyceps</taxon>
    </lineage>
</organism>